<dbReference type="EMBL" id="JACSPR010000005">
    <property type="protein sequence ID" value="MBD8030443.1"/>
    <property type="molecule type" value="Genomic_DNA"/>
</dbReference>
<reference evidence="2 3" key="1">
    <citation type="submission" date="2020-08" db="EMBL/GenBank/DDBJ databases">
        <title>A Genomic Blueprint of the Chicken Gut Microbiome.</title>
        <authorList>
            <person name="Gilroy R."/>
            <person name="Ravi A."/>
            <person name="Getino M."/>
            <person name="Pursley I."/>
            <person name="Horton D.L."/>
            <person name="Alikhan N.-F."/>
            <person name="Baker D."/>
            <person name="Gharbi K."/>
            <person name="Hall N."/>
            <person name="Watson M."/>
            <person name="Adriaenssens E.M."/>
            <person name="Foster-Nyarko E."/>
            <person name="Jarju S."/>
            <person name="Secka A."/>
            <person name="Antonio M."/>
            <person name="Oren A."/>
            <person name="Chaudhuri R."/>
            <person name="La Ragione R.M."/>
            <person name="Hildebrand F."/>
            <person name="Pallen M.J."/>
        </authorList>
    </citation>
    <scope>NUCLEOTIDE SEQUENCE [LARGE SCALE GENOMIC DNA]</scope>
    <source>
        <strain evidence="2 3">Sa1YVA5</strain>
    </source>
</reference>
<evidence type="ECO:0000313" key="2">
    <source>
        <dbReference type="EMBL" id="MBD8030443.1"/>
    </source>
</evidence>
<keyword evidence="3" id="KW-1185">Reference proteome</keyword>
<proteinExistence type="predicted"/>
<comment type="caution">
    <text evidence="2">The sequence shown here is derived from an EMBL/GenBank/DDBJ whole genome shotgun (WGS) entry which is preliminary data.</text>
</comment>
<evidence type="ECO:0000256" key="1">
    <source>
        <dbReference type="SAM" id="Coils"/>
    </source>
</evidence>
<evidence type="ECO:0000313" key="3">
    <source>
        <dbReference type="Proteomes" id="UP000650224"/>
    </source>
</evidence>
<organism evidence="2 3">
    <name type="scientific">Corynebacterium gallinarum</name>
    <dbReference type="NCBI Taxonomy" id="2762214"/>
    <lineage>
        <taxon>Bacteria</taxon>
        <taxon>Bacillati</taxon>
        <taxon>Actinomycetota</taxon>
        <taxon>Actinomycetes</taxon>
        <taxon>Mycobacteriales</taxon>
        <taxon>Corynebacteriaceae</taxon>
        <taxon>Corynebacterium</taxon>
    </lineage>
</organism>
<gene>
    <name evidence="2" type="ORF">H9627_08945</name>
</gene>
<dbReference type="Proteomes" id="UP000650224">
    <property type="component" value="Unassembled WGS sequence"/>
</dbReference>
<dbReference type="AlphaFoldDB" id="A0A8I0HQH5"/>
<sequence>MKQKVNVDMGLTPEQMEELQELSEAATRLDRDIQELLQQRQEISARAGNLTAIQMRQRADEIKKATPPNSGMDLELLSRWLITKVQRLEDENLVALEGKLRSPRIMPGMVPIMINDDGYCTQLVIHADADRFQAMVGASIEDEGHRSQPGYNEELHASTVILALMGEHPITLAAQCQPGEIKWMFGAPGYPHPDNIGDLIATARETGAWLHPRIGEIPHF</sequence>
<feature type="coiled-coil region" evidence="1">
    <location>
        <begin position="19"/>
        <end position="46"/>
    </location>
</feature>
<keyword evidence="1" id="KW-0175">Coiled coil</keyword>
<accession>A0A8I0HQH5</accession>
<dbReference type="RefSeq" id="WP_191733658.1">
    <property type="nucleotide sequence ID" value="NZ_JACSPR010000005.1"/>
</dbReference>
<protein>
    <submittedName>
        <fullName evidence="2">Uncharacterized protein</fullName>
    </submittedName>
</protein>
<name>A0A8I0HQH5_9CORY</name>